<evidence type="ECO:0000256" key="1">
    <source>
        <dbReference type="SAM" id="Phobius"/>
    </source>
</evidence>
<dbReference type="InParanoid" id="I7LWG3"/>
<protein>
    <submittedName>
        <fullName evidence="2">Transmembrane protein, putative</fullName>
    </submittedName>
</protein>
<dbReference type="GeneID" id="7835994"/>
<keyword evidence="1 2" id="KW-0812">Transmembrane</keyword>
<dbReference type="EMBL" id="GG662556">
    <property type="protein sequence ID" value="EAS01745.2"/>
    <property type="molecule type" value="Genomic_DNA"/>
</dbReference>
<accession>I7LWG3</accession>
<gene>
    <name evidence="2" type="ORF">TTHERM_00563910</name>
</gene>
<feature type="transmembrane region" description="Helical" evidence="1">
    <location>
        <begin position="94"/>
        <end position="116"/>
    </location>
</feature>
<evidence type="ECO:0000313" key="3">
    <source>
        <dbReference type="Proteomes" id="UP000009168"/>
    </source>
</evidence>
<dbReference type="KEGG" id="tet:TTHERM_00563910"/>
<name>I7LWG3_TETTS</name>
<organism evidence="2 3">
    <name type="scientific">Tetrahymena thermophila (strain SB210)</name>
    <dbReference type="NCBI Taxonomy" id="312017"/>
    <lineage>
        <taxon>Eukaryota</taxon>
        <taxon>Sar</taxon>
        <taxon>Alveolata</taxon>
        <taxon>Ciliophora</taxon>
        <taxon>Intramacronucleata</taxon>
        <taxon>Oligohymenophorea</taxon>
        <taxon>Hymenostomatida</taxon>
        <taxon>Tetrahymenina</taxon>
        <taxon>Tetrahymenidae</taxon>
        <taxon>Tetrahymena</taxon>
    </lineage>
</organism>
<dbReference type="AlphaFoldDB" id="I7LWG3"/>
<dbReference type="RefSeq" id="XP_001021990.2">
    <property type="nucleotide sequence ID" value="XM_001021990.2"/>
</dbReference>
<keyword evidence="1" id="KW-0472">Membrane</keyword>
<keyword evidence="1" id="KW-1133">Transmembrane helix</keyword>
<evidence type="ECO:0000313" key="2">
    <source>
        <dbReference type="EMBL" id="EAS01745.2"/>
    </source>
</evidence>
<keyword evidence="3" id="KW-1185">Reference proteome</keyword>
<proteinExistence type="predicted"/>
<reference evidence="3" key="1">
    <citation type="journal article" date="2006" name="PLoS Biol.">
        <title>Macronuclear genome sequence of the ciliate Tetrahymena thermophila, a model eukaryote.</title>
        <authorList>
            <person name="Eisen J.A."/>
            <person name="Coyne R.S."/>
            <person name="Wu M."/>
            <person name="Wu D."/>
            <person name="Thiagarajan M."/>
            <person name="Wortman J.R."/>
            <person name="Badger J.H."/>
            <person name="Ren Q."/>
            <person name="Amedeo P."/>
            <person name="Jones K.M."/>
            <person name="Tallon L.J."/>
            <person name="Delcher A.L."/>
            <person name="Salzberg S.L."/>
            <person name="Silva J.C."/>
            <person name="Haas B.J."/>
            <person name="Majoros W.H."/>
            <person name="Farzad M."/>
            <person name="Carlton J.M."/>
            <person name="Smith R.K. Jr."/>
            <person name="Garg J."/>
            <person name="Pearlman R.E."/>
            <person name="Karrer K.M."/>
            <person name="Sun L."/>
            <person name="Manning G."/>
            <person name="Elde N.C."/>
            <person name="Turkewitz A.P."/>
            <person name="Asai D.J."/>
            <person name="Wilkes D.E."/>
            <person name="Wang Y."/>
            <person name="Cai H."/>
            <person name="Collins K."/>
            <person name="Stewart B.A."/>
            <person name="Lee S.R."/>
            <person name="Wilamowska K."/>
            <person name="Weinberg Z."/>
            <person name="Ruzzo W.L."/>
            <person name="Wloga D."/>
            <person name="Gaertig J."/>
            <person name="Frankel J."/>
            <person name="Tsao C.-C."/>
            <person name="Gorovsky M.A."/>
            <person name="Keeling P.J."/>
            <person name="Waller R.F."/>
            <person name="Patron N.J."/>
            <person name="Cherry J.M."/>
            <person name="Stover N.A."/>
            <person name="Krieger C.J."/>
            <person name="del Toro C."/>
            <person name="Ryder H.F."/>
            <person name="Williamson S.C."/>
            <person name="Barbeau R.A."/>
            <person name="Hamilton E.P."/>
            <person name="Orias E."/>
        </authorList>
    </citation>
    <scope>NUCLEOTIDE SEQUENCE [LARGE SCALE GENOMIC DNA]</scope>
    <source>
        <strain evidence="3">SB210</strain>
    </source>
</reference>
<dbReference type="Proteomes" id="UP000009168">
    <property type="component" value="Unassembled WGS sequence"/>
</dbReference>
<sequence>MKSCLQLINLQRKQICSIKSLYNQQQMRFSQKIEESSVLLMKDQDDKSSYETFEQKKNLVLVEDKFTDFQKTFGFYENIEELKKVNEQKEKRRFYSYGLGALVGIGIVTGVLLIGIDPAIDKSLKRAYYVHSCNLKLKKQNIINLRGTSKKKLKIIEEYFENMKKVNSKQPAYNLYLVEEIRSIIQRHSILNDQQIITECIKYLSEIQVIMESSQKYSIYYDQYFKSIESIVSNLIQSNIQISDNQLQNICSFCFIKTDDHRQMNTFIAYLKLNRYNLNEQKPQLVQDIIQKSLQIINLYNSNEQEFQFKHTLQTQDSSYVNPEEFLKFYDEYKKQYYNSTLYQISDLINQLQRKICYFYLQKNIFLIIIFCISNIEEELLI</sequence>